<name>A0A2I4HNS9_JUGRE</name>
<dbReference type="Proteomes" id="UP000235220">
    <property type="component" value="Chromosome 16"/>
</dbReference>
<accession>A0A2I4HNS9</accession>
<dbReference type="SUPFAM" id="SSF53098">
    <property type="entry name" value="Ribonuclease H-like"/>
    <property type="match status" value="1"/>
</dbReference>
<dbReference type="Gene3D" id="3.30.420.10">
    <property type="entry name" value="Ribonuclease H-like superfamily/Ribonuclease H"/>
    <property type="match status" value="1"/>
</dbReference>
<reference evidence="2" key="1">
    <citation type="submission" date="2025-08" db="UniProtKB">
        <authorList>
            <consortium name="RefSeq"/>
        </authorList>
    </citation>
    <scope>IDENTIFICATION</scope>
    <source>
        <tissue evidence="2">Leaves</tissue>
    </source>
</reference>
<evidence type="ECO:0000313" key="1">
    <source>
        <dbReference type="Proteomes" id="UP000235220"/>
    </source>
</evidence>
<dbReference type="AlphaFoldDB" id="A0A2I4HNS9"/>
<dbReference type="GO" id="GO:0003676">
    <property type="term" value="F:nucleic acid binding"/>
    <property type="evidence" value="ECO:0007669"/>
    <property type="project" value="InterPro"/>
</dbReference>
<dbReference type="KEGG" id="jre:109019887"/>
<dbReference type="Pfam" id="PF13456">
    <property type="entry name" value="RVT_3"/>
    <property type="match status" value="1"/>
</dbReference>
<dbReference type="GeneID" id="109019887"/>
<sequence length="213" mass="25054">MRRGDQSYSENQKWKPYEADLMDLWERCVSCLKQEEVEWVAMTMRKLWPRRNGLIFEDKFIGPKELGRAVKAKLEEFYEAQQLVKKFLNQNITAEGSETRWRKRTGNYVKVNWDAAMDMNAMRTGLGVVIRDSKGDLLLFLSANKRFSTNPLIAESMALWRAMEVCQDMGFSAAIFEGDAQTKVRDVYNYSENWTSYGKFQKELRDMLKKWPL</sequence>
<evidence type="ECO:0000313" key="2">
    <source>
        <dbReference type="RefSeq" id="XP_018857810.1"/>
    </source>
</evidence>
<keyword evidence="1" id="KW-1185">Reference proteome</keyword>
<dbReference type="Gramene" id="Jr16_13140_p1">
    <property type="protein sequence ID" value="cds.Jr16_13140_p1"/>
    <property type="gene ID" value="Jr16_13140"/>
</dbReference>
<protein>
    <submittedName>
        <fullName evidence="2">Uncharacterized protein LOC109019887</fullName>
    </submittedName>
</protein>
<dbReference type="PANTHER" id="PTHR47074:SF48">
    <property type="entry name" value="POLYNUCLEOTIDYL TRANSFERASE, RIBONUCLEASE H-LIKE SUPERFAMILY PROTEIN"/>
    <property type="match status" value="1"/>
</dbReference>
<dbReference type="OrthoDB" id="852312at2759"/>
<dbReference type="InterPro" id="IPR052929">
    <property type="entry name" value="RNase_H-like_EbsB-rel"/>
</dbReference>
<dbReference type="PANTHER" id="PTHR47074">
    <property type="entry name" value="BNAC02G40300D PROTEIN"/>
    <property type="match status" value="1"/>
</dbReference>
<dbReference type="InterPro" id="IPR012337">
    <property type="entry name" value="RNaseH-like_sf"/>
</dbReference>
<dbReference type="InterPro" id="IPR002156">
    <property type="entry name" value="RNaseH_domain"/>
</dbReference>
<dbReference type="GO" id="GO:0004523">
    <property type="term" value="F:RNA-DNA hybrid ribonuclease activity"/>
    <property type="evidence" value="ECO:0007669"/>
    <property type="project" value="InterPro"/>
</dbReference>
<dbReference type="InterPro" id="IPR036397">
    <property type="entry name" value="RNaseH_sf"/>
</dbReference>
<organism evidence="1 2">
    <name type="scientific">Juglans regia</name>
    <name type="common">English walnut</name>
    <dbReference type="NCBI Taxonomy" id="51240"/>
    <lineage>
        <taxon>Eukaryota</taxon>
        <taxon>Viridiplantae</taxon>
        <taxon>Streptophyta</taxon>
        <taxon>Embryophyta</taxon>
        <taxon>Tracheophyta</taxon>
        <taxon>Spermatophyta</taxon>
        <taxon>Magnoliopsida</taxon>
        <taxon>eudicotyledons</taxon>
        <taxon>Gunneridae</taxon>
        <taxon>Pentapetalae</taxon>
        <taxon>rosids</taxon>
        <taxon>fabids</taxon>
        <taxon>Fagales</taxon>
        <taxon>Juglandaceae</taxon>
        <taxon>Juglans</taxon>
    </lineage>
</organism>
<proteinExistence type="predicted"/>
<gene>
    <name evidence="2" type="primary">LOC109019887</name>
</gene>
<dbReference type="RefSeq" id="XP_018857810.1">
    <property type="nucleotide sequence ID" value="XM_019002265.1"/>
</dbReference>
<dbReference type="CDD" id="cd06222">
    <property type="entry name" value="RNase_H_like"/>
    <property type="match status" value="1"/>
</dbReference>
<dbReference type="InterPro" id="IPR044730">
    <property type="entry name" value="RNase_H-like_dom_plant"/>
</dbReference>